<evidence type="ECO:0000256" key="4">
    <source>
        <dbReference type="ARBA" id="ARBA00022753"/>
    </source>
</evidence>
<dbReference type="OrthoDB" id="10017054at2759"/>
<dbReference type="SUPFAM" id="SSF47576">
    <property type="entry name" value="Calponin-homology domain, CH-domain"/>
    <property type="match status" value="1"/>
</dbReference>
<dbReference type="GeneID" id="111243533"/>
<dbReference type="Gene3D" id="1.10.418.10">
    <property type="entry name" value="Calponin-like domain"/>
    <property type="match status" value="1"/>
</dbReference>
<keyword evidence="5 8" id="KW-0862">Zinc</keyword>
<dbReference type="Pfam" id="PF00307">
    <property type="entry name" value="CH"/>
    <property type="match status" value="1"/>
</dbReference>
<dbReference type="RefSeq" id="XP_022644997.1">
    <property type="nucleotide sequence ID" value="XM_022789262.1"/>
</dbReference>
<feature type="compositionally biased region" description="Basic and acidic residues" evidence="9">
    <location>
        <begin position="479"/>
        <end position="500"/>
    </location>
</feature>
<feature type="compositionally biased region" description="Low complexity" evidence="9">
    <location>
        <begin position="285"/>
        <end position="295"/>
    </location>
</feature>
<dbReference type="InterPro" id="IPR050540">
    <property type="entry name" value="F-actin_Monoox_Mical"/>
</dbReference>
<name>A0A7M7M3D5_VARDE</name>
<dbReference type="PROSITE" id="PS00478">
    <property type="entry name" value="LIM_DOMAIN_1"/>
    <property type="match status" value="1"/>
</dbReference>
<feature type="domain" description="BMERB" evidence="12">
    <location>
        <begin position="989"/>
        <end position="1179"/>
    </location>
</feature>
<evidence type="ECO:0000256" key="7">
    <source>
        <dbReference type="ARBA" id="ARBA00023054"/>
    </source>
</evidence>
<dbReference type="InterPro" id="IPR001781">
    <property type="entry name" value="Znf_LIM"/>
</dbReference>
<feature type="domain" description="LIM zinc-binding" evidence="11">
    <location>
        <begin position="191"/>
        <end position="265"/>
    </location>
</feature>
<dbReference type="KEGG" id="vde:111243533"/>
<comment type="subcellular location">
    <subcellularLocation>
        <location evidence="1">Endosome</location>
    </subcellularLocation>
</comment>
<keyword evidence="7" id="KW-0175">Coiled coil</keyword>
<evidence type="ECO:0000313" key="14">
    <source>
        <dbReference type="Proteomes" id="UP000594260"/>
    </source>
</evidence>
<feature type="compositionally biased region" description="Polar residues" evidence="9">
    <location>
        <begin position="676"/>
        <end position="738"/>
    </location>
</feature>
<dbReference type="SMART" id="SM01203">
    <property type="entry name" value="DUF3585"/>
    <property type="match status" value="1"/>
</dbReference>
<keyword evidence="2" id="KW-0597">Phosphoprotein</keyword>
<evidence type="ECO:0008006" key="15">
    <source>
        <dbReference type="Google" id="ProtNLM"/>
    </source>
</evidence>
<sequence>MAALTKKSDVALKSAGIIFPADCSTSCCDDVTDMSGERRGLSALQYWCQKATQGYPGVRVSDMSSSWRDGLAFCALIHHYRPDLIDFASLRACNILENNQLAFRIAEEQLGIPALLDAEDMEKYPVPDRLSIATYVSQFYQYFEGGMSRMKSTSGPAPTNYAVVSPPRSASSNNNFSMGPPTKDPVLVQANPCTACHKKVFLLERLIVGSRLYHRSCFRCCRCQAILSPGAYGLADDVLDEGKSTLGERYECTVCPHDEGPEFTKLMLKSELDVTRRRLESFESGCASSSSSSSSSEDDASLDSSQRVSSMKTSRELVKTPTVLAAHSSSGSEPELRRISDNQCKEHVERRPPLPRSPKPTVTDQVLTSSEALQTSETKAASVPARRRVGVYQGKINVKKPSIAPKPIALVTGFRKDSQQSNQRNSDIHSIEREKENTKCESDEASQRQLGSGTPKNSRTPSPTKSLKEAPICTTPDIAKFRENLRKTPTEADPLPERRLSVGSKPSDRVFSAVPVPESLNQTVKGVPRSSLDERLKKLSIKNTSKKFPANLGDGFQRTSSLRISQKSTFDKTLSTSDGVSRPSDMRYKGVFDSRLAGDGRSKSLSSLMQTSSSLSGCSQLILPDKPRPSPRKFDSTMSASSSNFTTDDTNYRSPYAGRRSPSPYLFMNEAHHTSNENSQKTRQQTSLQVPTTSPMPTHHQTTSIVKVESTTPQARSSSPDVVTVDQTNSARCSSNLTEVEKSPGPPKPKRGVIRKTSQDDSQKSLITLSTSQTPIVGVEYPASLNPFVDEDREETTTPECAITPSASEKSKSVPVVQVNKEKYPHDLNPFGDDEDDVEDRPLSVSGSGDQQRGQYNSIGSREIRTSLTPAQSVGRTYDESLNPFADGSDTSSLRRTPKKKAPAPPKPSLTSIELRSSRGDAMSSGVPIPTNDTPSAMLKGARPDAQTNVAETSLRKSLTPSMVLSSTPKAAPPMMTEARRKKRPAPSVPVPMRRELQAVSLKAIQAEMREIEKKQLELETRGKAIELKLRQLSVTPPRQETLKRSTPIPSESEGTSSSGRASEDGPSEPERLASSEREEELMIQLFNLVHEKNALYRRQAELMYIKRYQRLEEEQIELEYQIRLLLNKPPSQRTNEDDEREASLIHKLVEVVELRNEVVDAQEMDRRRLGREDEDARSHRALLMNDSVSPKSNRITFVPKKKTQDKREKKQKAIRDSTNSTKNDKSTIKRLFKEKYKTLKHGAASLKKT</sequence>
<feature type="compositionally biased region" description="Polar residues" evidence="9">
    <location>
        <begin position="845"/>
        <end position="875"/>
    </location>
</feature>
<keyword evidence="14" id="KW-1185">Reference proteome</keyword>
<evidence type="ECO:0000256" key="5">
    <source>
        <dbReference type="ARBA" id="ARBA00022833"/>
    </source>
</evidence>
<evidence type="ECO:0000256" key="1">
    <source>
        <dbReference type="ARBA" id="ARBA00004177"/>
    </source>
</evidence>
<feature type="region of interest" description="Disordered" evidence="9">
    <location>
        <begin position="794"/>
        <end position="990"/>
    </location>
</feature>
<evidence type="ECO:0000313" key="13">
    <source>
        <dbReference type="EnsemblMetazoa" id="XP_022644997"/>
    </source>
</evidence>
<accession>A0A7M7M3D5</accession>
<feature type="region of interest" description="Disordered" evidence="9">
    <location>
        <begin position="285"/>
        <end position="383"/>
    </location>
</feature>
<dbReference type="SMART" id="SM00033">
    <property type="entry name" value="CH"/>
    <property type="match status" value="1"/>
</dbReference>
<dbReference type="FunFam" id="1.10.418.10:FF:000023">
    <property type="entry name" value="EH domain-binding protein 1 isoform X1"/>
    <property type="match status" value="1"/>
</dbReference>
<dbReference type="AlphaFoldDB" id="A0A7M7M3D5"/>
<feature type="compositionally biased region" description="Basic and acidic residues" evidence="9">
    <location>
        <begin position="1206"/>
        <end position="1216"/>
    </location>
</feature>
<reference evidence="13" key="1">
    <citation type="submission" date="2021-01" db="UniProtKB">
        <authorList>
            <consortium name="EnsemblMetazoa"/>
        </authorList>
    </citation>
    <scope>IDENTIFICATION</scope>
</reference>
<feature type="compositionally biased region" description="Polar residues" evidence="9">
    <location>
        <begin position="636"/>
        <end position="653"/>
    </location>
</feature>
<evidence type="ECO:0000256" key="8">
    <source>
        <dbReference type="PROSITE-ProRule" id="PRU00125"/>
    </source>
</evidence>
<keyword evidence="4" id="KW-0967">Endosome</keyword>
<dbReference type="InterPro" id="IPR001715">
    <property type="entry name" value="CH_dom"/>
</dbReference>
<dbReference type="FunCoup" id="A0A7M7M3D5">
    <property type="interactions" value="481"/>
</dbReference>
<feature type="compositionally biased region" description="Polar residues" evidence="9">
    <location>
        <begin position="447"/>
        <end position="465"/>
    </location>
</feature>
<keyword evidence="6 8" id="KW-0440">LIM domain</keyword>
<dbReference type="GO" id="GO:0005768">
    <property type="term" value="C:endosome"/>
    <property type="evidence" value="ECO:0007669"/>
    <property type="project" value="UniProtKB-SubCell"/>
</dbReference>
<feature type="compositionally biased region" description="Polar residues" evidence="9">
    <location>
        <begin position="360"/>
        <end position="379"/>
    </location>
</feature>
<dbReference type="Proteomes" id="UP000594260">
    <property type="component" value="Unplaced"/>
</dbReference>
<evidence type="ECO:0000259" key="10">
    <source>
        <dbReference type="PROSITE" id="PS50021"/>
    </source>
</evidence>
<feature type="compositionally biased region" description="Polar residues" evidence="9">
    <location>
        <begin position="946"/>
        <end position="969"/>
    </location>
</feature>
<evidence type="ECO:0000256" key="2">
    <source>
        <dbReference type="ARBA" id="ARBA00022553"/>
    </source>
</evidence>
<dbReference type="CDD" id="cd09358">
    <property type="entry name" value="LIM_Mical_like"/>
    <property type="match status" value="1"/>
</dbReference>
<feature type="domain" description="Calponin-homology (CH)" evidence="10">
    <location>
        <begin position="38"/>
        <end position="144"/>
    </location>
</feature>
<proteinExistence type="predicted"/>
<dbReference type="Gene3D" id="2.10.110.10">
    <property type="entry name" value="Cysteine Rich Protein"/>
    <property type="match status" value="1"/>
</dbReference>
<feature type="region of interest" description="Disordered" evidence="9">
    <location>
        <begin position="1189"/>
        <end position="1230"/>
    </location>
</feature>
<evidence type="ECO:0000256" key="6">
    <source>
        <dbReference type="ARBA" id="ARBA00023038"/>
    </source>
</evidence>
<dbReference type="SMART" id="SM00132">
    <property type="entry name" value="LIM"/>
    <property type="match status" value="1"/>
</dbReference>
<dbReference type="PANTHER" id="PTHR23167">
    <property type="entry name" value="CALPONIN HOMOLOGY DOMAIN-CONTAINING PROTEIN DDB_G0272472-RELATED"/>
    <property type="match status" value="1"/>
</dbReference>
<dbReference type="PROSITE" id="PS51848">
    <property type="entry name" value="BMERB"/>
    <property type="match status" value="1"/>
</dbReference>
<feature type="compositionally biased region" description="Basic and acidic residues" evidence="9">
    <location>
        <begin position="625"/>
        <end position="635"/>
    </location>
</feature>
<protein>
    <recommendedName>
        <fullName evidence="15">MICAL-like protein 2</fullName>
    </recommendedName>
</protein>
<evidence type="ECO:0000259" key="12">
    <source>
        <dbReference type="PROSITE" id="PS51848"/>
    </source>
</evidence>
<dbReference type="PROSITE" id="PS50021">
    <property type="entry name" value="CH"/>
    <property type="match status" value="1"/>
</dbReference>
<dbReference type="EnsemblMetazoa" id="XM_022789262">
    <property type="protein sequence ID" value="XP_022644997"/>
    <property type="gene ID" value="LOC111243533"/>
</dbReference>
<feature type="compositionally biased region" description="Basic and acidic residues" evidence="9">
    <location>
        <begin position="334"/>
        <end position="352"/>
    </location>
</feature>
<feature type="compositionally biased region" description="Polar residues" evidence="9">
    <location>
        <begin position="1048"/>
        <end position="1061"/>
    </location>
</feature>
<keyword evidence="3 8" id="KW-0479">Metal-binding</keyword>
<dbReference type="PANTHER" id="PTHR23167:SF46">
    <property type="entry name" value="EPS15 HOMOLOGY DOMAIN CONTAINING PROTEIN-BINDING PROTEIN 1, ISOFORM F"/>
    <property type="match status" value="1"/>
</dbReference>
<dbReference type="GO" id="GO:0046872">
    <property type="term" value="F:metal ion binding"/>
    <property type="evidence" value="ECO:0007669"/>
    <property type="project" value="UniProtKB-KW"/>
</dbReference>
<evidence type="ECO:0000256" key="3">
    <source>
        <dbReference type="ARBA" id="ARBA00022723"/>
    </source>
</evidence>
<feature type="region of interest" description="Disordered" evidence="9">
    <location>
        <begin position="396"/>
        <end position="509"/>
    </location>
</feature>
<feature type="region of interest" description="Disordered" evidence="9">
    <location>
        <begin position="616"/>
        <end position="765"/>
    </location>
</feature>
<evidence type="ECO:0000259" key="11">
    <source>
        <dbReference type="PROSITE" id="PS50023"/>
    </source>
</evidence>
<feature type="region of interest" description="Disordered" evidence="9">
    <location>
        <begin position="1030"/>
        <end position="1077"/>
    </location>
</feature>
<dbReference type="OMA" id="CARERWC"/>
<dbReference type="InParanoid" id="A0A7M7M3D5"/>
<dbReference type="Pfam" id="PF12130">
    <property type="entry name" value="bMERB_dom"/>
    <property type="match status" value="1"/>
</dbReference>
<evidence type="ECO:0000256" key="9">
    <source>
        <dbReference type="SAM" id="MobiDB-lite"/>
    </source>
</evidence>
<feature type="compositionally biased region" description="Basic and acidic residues" evidence="9">
    <location>
        <begin position="426"/>
        <end position="446"/>
    </location>
</feature>
<dbReference type="PROSITE" id="PS50023">
    <property type="entry name" value="LIM_DOMAIN_2"/>
    <property type="match status" value="1"/>
</dbReference>
<dbReference type="InterPro" id="IPR036872">
    <property type="entry name" value="CH_dom_sf"/>
</dbReference>
<organism evidence="13 14">
    <name type="scientific">Varroa destructor</name>
    <name type="common">Honeybee mite</name>
    <dbReference type="NCBI Taxonomy" id="109461"/>
    <lineage>
        <taxon>Eukaryota</taxon>
        <taxon>Metazoa</taxon>
        <taxon>Ecdysozoa</taxon>
        <taxon>Arthropoda</taxon>
        <taxon>Chelicerata</taxon>
        <taxon>Arachnida</taxon>
        <taxon>Acari</taxon>
        <taxon>Parasitiformes</taxon>
        <taxon>Mesostigmata</taxon>
        <taxon>Gamasina</taxon>
        <taxon>Dermanyssoidea</taxon>
        <taxon>Varroidae</taxon>
        <taxon>Varroa</taxon>
    </lineage>
</organism>
<dbReference type="SUPFAM" id="SSF57716">
    <property type="entry name" value="Glucocorticoid receptor-like (DNA-binding domain)"/>
    <property type="match status" value="1"/>
</dbReference>
<dbReference type="Pfam" id="PF00412">
    <property type="entry name" value="LIM"/>
    <property type="match status" value="1"/>
</dbReference>
<dbReference type="InterPro" id="IPR022735">
    <property type="entry name" value="bMERB_dom"/>
</dbReference>